<evidence type="ECO:0000259" key="9">
    <source>
        <dbReference type="PROSITE" id="PS50089"/>
    </source>
</evidence>
<evidence type="ECO:0000256" key="6">
    <source>
        <dbReference type="ARBA" id="ARBA00022786"/>
    </source>
</evidence>
<dbReference type="SUPFAM" id="SSF57850">
    <property type="entry name" value="RING/U-box"/>
    <property type="match status" value="2"/>
</dbReference>
<dbReference type="Proteomes" id="UP000053342">
    <property type="component" value="Unassembled WGS sequence"/>
</dbReference>
<dbReference type="PROSITE" id="PS00028">
    <property type="entry name" value="ZINC_FINGER_C2H2_1"/>
    <property type="match status" value="1"/>
</dbReference>
<dbReference type="RefSeq" id="XP_016258559.1">
    <property type="nucleotide sequence ID" value="XM_016410752.1"/>
</dbReference>
<reference evidence="11 12" key="1">
    <citation type="submission" date="2015-01" db="EMBL/GenBank/DDBJ databases">
        <title>The Genome Sequence of Exophiala oligosperma CBS72588.</title>
        <authorList>
            <consortium name="The Broad Institute Genomics Platform"/>
            <person name="Cuomo C."/>
            <person name="de Hoog S."/>
            <person name="Gorbushina A."/>
            <person name="Stielow B."/>
            <person name="Teixiera M."/>
            <person name="Abouelleil A."/>
            <person name="Chapman S.B."/>
            <person name="Priest M."/>
            <person name="Young S.K."/>
            <person name="Wortman J."/>
            <person name="Nusbaum C."/>
            <person name="Birren B."/>
        </authorList>
    </citation>
    <scope>NUCLEOTIDE SEQUENCE [LARGE SCALE GENOMIC DNA]</scope>
    <source>
        <strain evidence="11 12">CBS 72588</strain>
    </source>
</reference>
<evidence type="ECO:0000256" key="5">
    <source>
        <dbReference type="ARBA" id="ARBA00022771"/>
    </source>
</evidence>
<dbReference type="STRING" id="215243.A0A0D2D551"/>
<keyword evidence="4" id="KW-0677">Repeat</keyword>
<dbReference type="Pfam" id="PF22191">
    <property type="entry name" value="IBR_1"/>
    <property type="match status" value="1"/>
</dbReference>
<comment type="pathway">
    <text evidence="1">Protein modification; protein ubiquitination.</text>
</comment>
<dbReference type="InterPro" id="IPR017907">
    <property type="entry name" value="Znf_RING_CS"/>
</dbReference>
<dbReference type="PANTHER" id="PTHR22770:SF13">
    <property type="entry name" value="RING-TYPE DOMAIN-CONTAINING PROTEIN"/>
    <property type="match status" value="1"/>
</dbReference>
<evidence type="ECO:0000313" key="11">
    <source>
        <dbReference type="EMBL" id="KIW38343.1"/>
    </source>
</evidence>
<gene>
    <name evidence="11" type="ORF">PV06_09315</name>
</gene>
<accession>A0A0D2D551</accession>
<proteinExistence type="predicted"/>
<organism evidence="11 12">
    <name type="scientific">Exophiala oligosperma</name>
    <dbReference type="NCBI Taxonomy" id="215243"/>
    <lineage>
        <taxon>Eukaryota</taxon>
        <taxon>Fungi</taxon>
        <taxon>Dikarya</taxon>
        <taxon>Ascomycota</taxon>
        <taxon>Pezizomycotina</taxon>
        <taxon>Eurotiomycetes</taxon>
        <taxon>Chaetothyriomycetidae</taxon>
        <taxon>Chaetothyriales</taxon>
        <taxon>Herpotrichiellaceae</taxon>
        <taxon>Exophiala</taxon>
    </lineage>
</organism>
<sequence>MTWRKQHHLTFHVYPGILHTTLKVEGDDVKDVANARRILEEISNGVVIEDGGKVVWSSGLNSTGGVYKKLKSIEKDLCVVIARDKSKHQLRFHGPSEKLELAIRRITDILREEESFPGYEIDLNPHQFSWAIKGGFKSIEQALGNNVPVFNVVSRSIIINGTQQQWETAVAVMDGKSSIIEVGSPSDSATTGSGEDCPICFCEADTPIQTSCKHTYCLECLEGYCRSAPSSTTSKNTNFSIKCQGGGGTCTTIFTLQELKGHVSSSAFDDLLKSSFEAHVQRHPDTFRYCPTPDCGHVYRCTPTGTTANSMGAATHTCPNRLERLCTSCHARHGDHTCAEYKDIASGGRAALEKLKRELDIRDCPKCTTPIEKTEGCNHMTCAGCRAHICWVCMEVFESSDPCYGHMNEVHGGIGLGLDYYPRIW</sequence>
<dbReference type="GO" id="GO:0043161">
    <property type="term" value="P:proteasome-mediated ubiquitin-dependent protein catabolic process"/>
    <property type="evidence" value="ECO:0007669"/>
    <property type="project" value="TreeGrafter"/>
</dbReference>
<keyword evidence="2" id="KW-0808">Transferase</keyword>
<dbReference type="Pfam" id="PF01485">
    <property type="entry name" value="IBR"/>
    <property type="match status" value="1"/>
</dbReference>
<evidence type="ECO:0000256" key="7">
    <source>
        <dbReference type="ARBA" id="ARBA00022833"/>
    </source>
</evidence>
<dbReference type="InterPro" id="IPR001841">
    <property type="entry name" value="Znf_RING"/>
</dbReference>
<evidence type="ECO:0000313" key="12">
    <source>
        <dbReference type="Proteomes" id="UP000053342"/>
    </source>
</evidence>
<dbReference type="InterPro" id="IPR013083">
    <property type="entry name" value="Znf_RING/FYVE/PHD"/>
</dbReference>
<dbReference type="GO" id="GO:0008270">
    <property type="term" value="F:zinc ion binding"/>
    <property type="evidence" value="ECO:0007669"/>
    <property type="project" value="UniProtKB-KW"/>
</dbReference>
<name>A0A0D2D551_9EURO</name>
<dbReference type="AlphaFoldDB" id="A0A0D2D551"/>
<keyword evidence="7" id="KW-0862">Zinc</keyword>
<dbReference type="Gene3D" id="3.30.40.10">
    <property type="entry name" value="Zinc/RING finger domain, C3HC4 (zinc finger)"/>
    <property type="match status" value="1"/>
</dbReference>
<dbReference type="Pfam" id="PF13445">
    <property type="entry name" value="zf-RING_UBOX"/>
    <property type="match status" value="1"/>
</dbReference>
<dbReference type="GO" id="GO:0000151">
    <property type="term" value="C:ubiquitin ligase complex"/>
    <property type="evidence" value="ECO:0007669"/>
    <property type="project" value="TreeGrafter"/>
</dbReference>
<dbReference type="CDD" id="cd22585">
    <property type="entry name" value="Rcat_RBR_DEAH12-like"/>
    <property type="match status" value="1"/>
</dbReference>
<evidence type="ECO:0008006" key="13">
    <source>
        <dbReference type="Google" id="ProtNLM"/>
    </source>
</evidence>
<dbReference type="InterPro" id="IPR027370">
    <property type="entry name" value="Znf-RING_euk"/>
</dbReference>
<protein>
    <recommendedName>
        <fullName evidence="13">RING-type domain-containing protein</fullName>
    </recommendedName>
</protein>
<dbReference type="InterPro" id="IPR044066">
    <property type="entry name" value="TRIAD_supradom"/>
</dbReference>
<dbReference type="PANTHER" id="PTHR22770">
    <property type="entry name" value="UBIQUITIN CONJUGATING ENZYME 7 INTERACTING PROTEIN-RELATED"/>
    <property type="match status" value="1"/>
</dbReference>
<dbReference type="EMBL" id="KN847341">
    <property type="protein sequence ID" value="KIW38343.1"/>
    <property type="molecule type" value="Genomic_DNA"/>
</dbReference>
<evidence type="ECO:0000256" key="2">
    <source>
        <dbReference type="ARBA" id="ARBA00022679"/>
    </source>
</evidence>
<dbReference type="InterPro" id="IPR013087">
    <property type="entry name" value="Znf_C2H2_type"/>
</dbReference>
<feature type="domain" description="RING-type" evidence="9">
    <location>
        <begin position="197"/>
        <end position="243"/>
    </location>
</feature>
<dbReference type="VEuPathDB" id="FungiDB:PV06_09315"/>
<dbReference type="PROSITE" id="PS50089">
    <property type="entry name" value="ZF_RING_2"/>
    <property type="match status" value="1"/>
</dbReference>
<dbReference type="OrthoDB" id="4116224at2759"/>
<feature type="domain" description="RING-type" evidence="10">
    <location>
        <begin position="193"/>
        <end position="420"/>
    </location>
</feature>
<dbReference type="GO" id="GO:0097039">
    <property type="term" value="P:protein linear polyubiquitination"/>
    <property type="evidence" value="ECO:0007669"/>
    <property type="project" value="TreeGrafter"/>
</dbReference>
<evidence type="ECO:0000256" key="4">
    <source>
        <dbReference type="ARBA" id="ARBA00022737"/>
    </source>
</evidence>
<evidence type="ECO:0000256" key="1">
    <source>
        <dbReference type="ARBA" id="ARBA00004906"/>
    </source>
</evidence>
<dbReference type="HOGENOM" id="CLU_035064_0_0_1"/>
<evidence type="ECO:0000259" key="10">
    <source>
        <dbReference type="PROSITE" id="PS51873"/>
    </source>
</evidence>
<dbReference type="PROSITE" id="PS51873">
    <property type="entry name" value="TRIAD"/>
    <property type="match status" value="1"/>
</dbReference>
<dbReference type="GO" id="GO:0043130">
    <property type="term" value="F:ubiquitin binding"/>
    <property type="evidence" value="ECO:0007669"/>
    <property type="project" value="TreeGrafter"/>
</dbReference>
<dbReference type="GO" id="GO:0004842">
    <property type="term" value="F:ubiquitin-protein transferase activity"/>
    <property type="evidence" value="ECO:0007669"/>
    <property type="project" value="TreeGrafter"/>
</dbReference>
<dbReference type="InterPro" id="IPR002867">
    <property type="entry name" value="IBR_dom"/>
</dbReference>
<evidence type="ECO:0000256" key="3">
    <source>
        <dbReference type="ARBA" id="ARBA00022723"/>
    </source>
</evidence>
<dbReference type="CDD" id="cd20335">
    <property type="entry name" value="BRcat_RBR"/>
    <property type="match status" value="1"/>
</dbReference>
<keyword evidence="3" id="KW-0479">Metal-binding</keyword>
<dbReference type="CDD" id="cd16449">
    <property type="entry name" value="RING-HC"/>
    <property type="match status" value="1"/>
</dbReference>
<dbReference type="GeneID" id="27361389"/>
<keyword evidence="12" id="KW-1185">Reference proteome</keyword>
<dbReference type="InterPro" id="IPR051628">
    <property type="entry name" value="LUBAC_E3_Ligases"/>
</dbReference>
<keyword evidence="6" id="KW-0833">Ubl conjugation pathway</keyword>
<dbReference type="Gene3D" id="1.20.120.1750">
    <property type="match status" value="1"/>
</dbReference>
<keyword evidence="5 8" id="KW-0863">Zinc-finger</keyword>
<evidence type="ECO:0000256" key="8">
    <source>
        <dbReference type="PROSITE-ProRule" id="PRU00175"/>
    </source>
</evidence>
<dbReference type="PROSITE" id="PS00518">
    <property type="entry name" value="ZF_RING_1"/>
    <property type="match status" value="1"/>
</dbReference>